<feature type="transmembrane region" description="Helical" evidence="1">
    <location>
        <begin position="20"/>
        <end position="44"/>
    </location>
</feature>
<keyword evidence="1" id="KW-0812">Transmembrane</keyword>
<feature type="transmembrane region" description="Helical" evidence="1">
    <location>
        <begin position="56"/>
        <end position="75"/>
    </location>
</feature>
<keyword evidence="1" id="KW-1133">Transmembrane helix</keyword>
<dbReference type="InterPro" id="IPR011701">
    <property type="entry name" value="MFS"/>
</dbReference>
<feature type="transmembrane region" description="Helical" evidence="1">
    <location>
        <begin position="87"/>
        <end position="106"/>
    </location>
</feature>
<dbReference type="Proteomes" id="UP000594454">
    <property type="component" value="Chromosome 5"/>
</dbReference>
<keyword evidence="1" id="KW-0472">Membrane</keyword>
<proteinExistence type="predicted"/>
<dbReference type="OMA" id="NMENITR"/>
<dbReference type="EMBL" id="LR899013">
    <property type="protein sequence ID" value="CAD7091334.1"/>
    <property type="molecule type" value="Genomic_DNA"/>
</dbReference>
<feature type="transmembrane region" description="Helical" evidence="1">
    <location>
        <begin position="373"/>
        <end position="390"/>
    </location>
</feature>
<dbReference type="OrthoDB" id="6499973at2759"/>
<feature type="transmembrane region" description="Helical" evidence="1">
    <location>
        <begin position="411"/>
        <end position="432"/>
    </location>
</feature>
<dbReference type="CDD" id="cd17352">
    <property type="entry name" value="MFS_MCT_SLC16"/>
    <property type="match status" value="1"/>
</dbReference>
<dbReference type="InterPro" id="IPR050327">
    <property type="entry name" value="Proton-linked_MCT"/>
</dbReference>
<keyword evidence="3" id="KW-1185">Reference proteome</keyword>
<feature type="transmembrane region" description="Helical" evidence="1">
    <location>
        <begin position="172"/>
        <end position="194"/>
    </location>
</feature>
<accession>A0A7R8V2M1</accession>
<feature type="transmembrane region" description="Helical" evidence="1">
    <location>
        <begin position="438"/>
        <end position="463"/>
    </location>
</feature>
<evidence type="ECO:0008006" key="4">
    <source>
        <dbReference type="Google" id="ProtNLM"/>
    </source>
</evidence>
<sequence>MHPSNKPRKECETPEGGWGYFVCLGMIMIFVFVHGVIHCFGLVFNDFLKETGAGTGIFPVLNSCTYGAISVAGLSFHSLTHKFSKRVVGLIGATCYCIGGFFQLFATSIAPLFVAFILNGASLGLMMPAILSTFNSYFMKRRVMMMSITQAIIGLGQMAVPIVVQYFLENFGFRGCLLILAGLNFHCIIAMLLMHPVEWHAKKRFAEEECLSKDSPAPKDEESQPLKPLTTNMENITRRILPSAPEEGAPSNEHFTALKEPSKPFGIWERIIEFLDLTLLKQPVYVNIVLGVTISFYSDLSFFVFQPLYLLELDYSKADAAQIMAIGSGADLVSRCILAVASAMCTIHPRYTFLAGVVLSLVARYVFVHAIDFWSVAILTAIIGFFKTWIHVPMPLVFADYLSKERFPSGYGLFLFLKGMISFGIGPVVRYIRDAANSYIVVFQFLNVLLATVGISWFAEIVWRKCKGRRKHDDKSLENEEMSP</sequence>
<feature type="transmembrane region" description="Helical" evidence="1">
    <location>
        <begin position="112"/>
        <end position="131"/>
    </location>
</feature>
<dbReference type="AlphaFoldDB" id="A0A7R8V2M1"/>
<dbReference type="Pfam" id="PF07690">
    <property type="entry name" value="MFS_1"/>
    <property type="match status" value="1"/>
</dbReference>
<feature type="transmembrane region" description="Helical" evidence="1">
    <location>
        <begin position="284"/>
        <end position="309"/>
    </location>
</feature>
<evidence type="ECO:0000313" key="2">
    <source>
        <dbReference type="EMBL" id="CAD7091334.1"/>
    </source>
</evidence>
<dbReference type="InParanoid" id="A0A7R8V2M1"/>
<dbReference type="PANTHER" id="PTHR11360:SF309">
    <property type="entry name" value="MONOCARBOXYLATE TRANSPORTER 7-LIKE PROTEIN"/>
    <property type="match status" value="1"/>
</dbReference>
<evidence type="ECO:0000256" key="1">
    <source>
        <dbReference type="SAM" id="Phobius"/>
    </source>
</evidence>
<reference evidence="2 3" key="1">
    <citation type="submission" date="2020-11" db="EMBL/GenBank/DDBJ databases">
        <authorList>
            <person name="Wallbank WR R."/>
            <person name="Pardo Diaz C."/>
            <person name="Kozak K."/>
            <person name="Martin S."/>
            <person name="Jiggins C."/>
            <person name="Moest M."/>
            <person name="Warren A I."/>
            <person name="Generalovic N T."/>
            <person name="Byers J.R.P. K."/>
            <person name="Montejo-Kovacevich G."/>
            <person name="Yen C E."/>
        </authorList>
    </citation>
    <scope>NUCLEOTIDE SEQUENCE [LARGE SCALE GENOMIC DNA]</scope>
</reference>
<dbReference type="GO" id="GO:0008028">
    <property type="term" value="F:monocarboxylic acid transmembrane transporter activity"/>
    <property type="evidence" value="ECO:0007669"/>
    <property type="project" value="TreeGrafter"/>
</dbReference>
<dbReference type="Gene3D" id="1.20.1250.20">
    <property type="entry name" value="MFS general substrate transporter like domains"/>
    <property type="match status" value="1"/>
</dbReference>
<dbReference type="InterPro" id="IPR036259">
    <property type="entry name" value="MFS_trans_sf"/>
</dbReference>
<name>A0A7R8V2M1_HERIL</name>
<feature type="transmembrane region" description="Helical" evidence="1">
    <location>
        <begin position="351"/>
        <end position="367"/>
    </location>
</feature>
<dbReference type="PANTHER" id="PTHR11360">
    <property type="entry name" value="MONOCARBOXYLATE TRANSPORTER"/>
    <property type="match status" value="1"/>
</dbReference>
<evidence type="ECO:0000313" key="3">
    <source>
        <dbReference type="Proteomes" id="UP000594454"/>
    </source>
</evidence>
<gene>
    <name evidence="2" type="ORF">HERILL_LOCUS13753</name>
</gene>
<protein>
    <recommendedName>
        <fullName evidence="4">Monocarboxylate transporter</fullName>
    </recommendedName>
</protein>
<feature type="transmembrane region" description="Helical" evidence="1">
    <location>
        <begin position="143"/>
        <end position="166"/>
    </location>
</feature>
<organism evidence="2 3">
    <name type="scientific">Hermetia illucens</name>
    <name type="common">Black soldier fly</name>
    <dbReference type="NCBI Taxonomy" id="343691"/>
    <lineage>
        <taxon>Eukaryota</taxon>
        <taxon>Metazoa</taxon>
        <taxon>Ecdysozoa</taxon>
        <taxon>Arthropoda</taxon>
        <taxon>Hexapoda</taxon>
        <taxon>Insecta</taxon>
        <taxon>Pterygota</taxon>
        <taxon>Neoptera</taxon>
        <taxon>Endopterygota</taxon>
        <taxon>Diptera</taxon>
        <taxon>Brachycera</taxon>
        <taxon>Stratiomyomorpha</taxon>
        <taxon>Stratiomyidae</taxon>
        <taxon>Hermetiinae</taxon>
        <taxon>Hermetia</taxon>
    </lineage>
</organism>
<dbReference type="SUPFAM" id="SSF103473">
    <property type="entry name" value="MFS general substrate transporter"/>
    <property type="match status" value="1"/>
</dbReference>